<gene>
    <name evidence="1" type="ORF">LX16_1947</name>
</gene>
<dbReference type="EMBL" id="VLLL01000005">
    <property type="protein sequence ID" value="TWJ16220.1"/>
    <property type="molecule type" value="Genomic_DNA"/>
</dbReference>
<dbReference type="AlphaFoldDB" id="A0A562VEB7"/>
<accession>A0A562VEB7</accession>
<reference evidence="1 2" key="1">
    <citation type="journal article" date="2013" name="Stand. Genomic Sci.">
        <title>Genomic Encyclopedia of Type Strains, Phase I: The one thousand microbial genomes (KMG-I) project.</title>
        <authorList>
            <person name="Kyrpides N.C."/>
            <person name="Woyke T."/>
            <person name="Eisen J.A."/>
            <person name="Garrity G."/>
            <person name="Lilburn T.G."/>
            <person name="Beck B.J."/>
            <person name="Whitman W.B."/>
            <person name="Hugenholtz P."/>
            <person name="Klenk H.P."/>
        </authorList>
    </citation>
    <scope>NUCLEOTIDE SEQUENCE [LARGE SCALE GENOMIC DNA]</scope>
    <source>
        <strain evidence="1 2">DSM 45044</strain>
    </source>
</reference>
<dbReference type="OrthoDB" id="5188961at2"/>
<proteinExistence type="predicted"/>
<comment type="caution">
    <text evidence="1">The sequence shown here is derived from an EMBL/GenBank/DDBJ whole genome shotgun (WGS) entry which is preliminary data.</text>
</comment>
<evidence type="ECO:0000313" key="1">
    <source>
        <dbReference type="EMBL" id="TWJ16220.1"/>
    </source>
</evidence>
<dbReference type="Proteomes" id="UP000321617">
    <property type="component" value="Unassembled WGS sequence"/>
</dbReference>
<organism evidence="1 2">
    <name type="scientific">Stackebrandtia albiflava</name>
    <dbReference type="NCBI Taxonomy" id="406432"/>
    <lineage>
        <taxon>Bacteria</taxon>
        <taxon>Bacillati</taxon>
        <taxon>Actinomycetota</taxon>
        <taxon>Actinomycetes</taxon>
        <taxon>Glycomycetales</taxon>
        <taxon>Glycomycetaceae</taxon>
        <taxon>Stackebrandtia</taxon>
    </lineage>
</organism>
<name>A0A562VEB7_9ACTN</name>
<sequence>MNDKAALIGPAVRLVPWLRAWRAGGVSLDDVVTAITGGGLSGVDQHVVDTAAPEVPQSLMNGLAVLSAVPADDIRLVLPVPGDVRGLPRAGRFTELALASGEAVRAGRVGLVPQWRHHTSGSGDSWSTLTWWRCELPDELPPVEVVPVGEADLALSEALRECTRRLTALDVAAWNGGGGELAGLRDFAERQLPTGFDSRARLLYARSLFLDHALEVARRDGMGGAVTAAEAQARSEALRPLAAACRQAIGAACHARIGW</sequence>
<evidence type="ECO:0000313" key="2">
    <source>
        <dbReference type="Proteomes" id="UP000321617"/>
    </source>
</evidence>
<dbReference type="RefSeq" id="WP_147136255.1">
    <property type="nucleotide sequence ID" value="NZ_BAABIJ010000001.1"/>
</dbReference>
<protein>
    <submittedName>
        <fullName evidence="1">Uncharacterized protein</fullName>
    </submittedName>
</protein>
<keyword evidence="2" id="KW-1185">Reference proteome</keyword>